<evidence type="ECO:0000313" key="3">
    <source>
        <dbReference type="EMBL" id="MBZ5709894.1"/>
    </source>
</evidence>
<feature type="signal peptide" evidence="2">
    <location>
        <begin position="1"/>
        <end position="17"/>
    </location>
</feature>
<dbReference type="PROSITE" id="PS51257">
    <property type="entry name" value="PROKAR_LIPOPROTEIN"/>
    <property type="match status" value="1"/>
</dbReference>
<reference evidence="3" key="1">
    <citation type="submission" date="2021-08" db="EMBL/GenBank/DDBJ databases">
        <authorList>
            <person name="Stevens D.C."/>
        </authorList>
    </citation>
    <scope>NUCLEOTIDE SEQUENCE</scope>
    <source>
        <strain evidence="3">DSM 53165</strain>
    </source>
</reference>
<dbReference type="RefSeq" id="WP_224191666.1">
    <property type="nucleotide sequence ID" value="NZ_JAIRAU010000010.1"/>
</dbReference>
<name>A0ABS7TNU0_9BACT</name>
<dbReference type="Proteomes" id="UP001139031">
    <property type="component" value="Unassembled WGS sequence"/>
</dbReference>
<evidence type="ECO:0000256" key="2">
    <source>
        <dbReference type="SAM" id="SignalP"/>
    </source>
</evidence>
<feature type="region of interest" description="Disordered" evidence="1">
    <location>
        <begin position="23"/>
        <end position="49"/>
    </location>
</feature>
<accession>A0ABS7TNU0</accession>
<dbReference type="EMBL" id="JAIRAU010000010">
    <property type="protein sequence ID" value="MBZ5709894.1"/>
    <property type="molecule type" value="Genomic_DNA"/>
</dbReference>
<keyword evidence="4" id="KW-1185">Reference proteome</keyword>
<gene>
    <name evidence="3" type="ORF">K7C98_11580</name>
</gene>
<comment type="caution">
    <text evidence="3">The sequence shown here is derived from an EMBL/GenBank/DDBJ whole genome shotgun (WGS) entry which is preliminary data.</text>
</comment>
<organism evidence="3 4">
    <name type="scientific">Nannocystis pusilla</name>
    <dbReference type="NCBI Taxonomy" id="889268"/>
    <lineage>
        <taxon>Bacteria</taxon>
        <taxon>Pseudomonadati</taxon>
        <taxon>Myxococcota</taxon>
        <taxon>Polyangia</taxon>
        <taxon>Nannocystales</taxon>
        <taxon>Nannocystaceae</taxon>
        <taxon>Nannocystis</taxon>
    </lineage>
</organism>
<proteinExistence type="predicted"/>
<evidence type="ECO:0000256" key="1">
    <source>
        <dbReference type="SAM" id="MobiDB-lite"/>
    </source>
</evidence>
<evidence type="ECO:0000313" key="4">
    <source>
        <dbReference type="Proteomes" id="UP001139031"/>
    </source>
</evidence>
<sequence length="217" mass="22482">MRQSHVLLMLGSLAALAGCGERGARGNVDTSTGAAPAAVEANPPQVDDTGGALVDEVTGVEAVPEGAGQVEAAEEEDVPAPAPETAEEAAQQFAAWLTDRVAPVPALLTATSAIEVAMHCDGCDREAPVKTVTVVGIDAMSALERELRAEVVLGMWDFGDQLECKDGCCRFLIDPELGQSEHVMGLKRVCVATDAAGKPTAYTRVEGVGAWPKSAKE</sequence>
<feature type="chain" id="PRO_5046583286" description="Lipoprotein" evidence="2">
    <location>
        <begin position="18"/>
        <end position="217"/>
    </location>
</feature>
<keyword evidence="2" id="KW-0732">Signal</keyword>
<evidence type="ECO:0008006" key="5">
    <source>
        <dbReference type="Google" id="ProtNLM"/>
    </source>
</evidence>
<protein>
    <recommendedName>
        <fullName evidence="5">Lipoprotein</fullName>
    </recommendedName>
</protein>